<dbReference type="SUPFAM" id="SSF55681">
    <property type="entry name" value="Class II aaRS and biotin synthetases"/>
    <property type="match status" value="1"/>
</dbReference>
<evidence type="ECO:0000256" key="2">
    <source>
        <dbReference type="ARBA" id="ARBA00022598"/>
    </source>
</evidence>
<keyword evidence="3" id="KW-0547">Nucleotide-binding</keyword>
<dbReference type="AlphaFoldDB" id="X0WW82"/>
<dbReference type="EMBL" id="BARS01032655">
    <property type="protein sequence ID" value="GAG16986.1"/>
    <property type="molecule type" value="Genomic_DNA"/>
</dbReference>
<keyword evidence="2" id="KW-0436">Ligase</keyword>
<dbReference type="PROSITE" id="PS50862">
    <property type="entry name" value="AA_TRNA_LIGASE_II"/>
    <property type="match status" value="1"/>
</dbReference>
<comment type="caution">
    <text evidence="8">The sequence shown here is derived from an EMBL/GenBank/DDBJ whole genome shotgun (WGS) entry which is preliminary data.</text>
</comment>
<dbReference type="Pfam" id="PF00587">
    <property type="entry name" value="tRNA-synt_2b"/>
    <property type="match status" value="1"/>
</dbReference>
<dbReference type="GO" id="GO:0005524">
    <property type="term" value="F:ATP binding"/>
    <property type="evidence" value="ECO:0007669"/>
    <property type="project" value="UniProtKB-KW"/>
</dbReference>
<sequence>NKVEQFIFCKPEDSEKLYDELLRNSEEILKMLEIPYRVLQLCTGDLADWKYQSADLEVWRPTTKNYGEVVSLSNCTDYQARKLNIKCIDKKQNRRVLHTLNDTVLATSRIMVAILENNQQKDGSIKIPKVLWKYTGFREIRGKK</sequence>
<accession>X0WW82</accession>
<dbReference type="PANTHER" id="PTHR11778">
    <property type="entry name" value="SERYL-TRNA SYNTHETASE"/>
    <property type="match status" value="1"/>
</dbReference>
<gene>
    <name evidence="8" type="ORF">S01H1_50668</name>
</gene>
<feature type="non-terminal residue" evidence="8">
    <location>
        <position position="1"/>
    </location>
</feature>
<dbReference type="InterPro" id="IPR045864">
    <property type="entry name" value="aa-tRNA-synth_II/BPL/LPL"/>
</dbReference>
<dbReference type="EC" id="6.1.1.11" evidence="1"/>
<dbReference type="PRINTS" id="PR00981">
    <property type="entry name" value="TRNASYNTHSER"/>
</dbReference>
<keyword evidence="4" id="KW-0067">ATP-binding</keyword>
<dbReference type="Gene3D" id="3.30.930.10">
    <property type="entry name" value="Bira Bifunctional Protein, Domain 2"/>
    <property type="match status" value="1"/>
</dbReference>
<evidence type="ECO:0000256" key="3">
    <source>
        <dbReference type="ARBA" id="ARBA00022741"/>
    </source>
</evidence>
<protein>
    <recommendedName>
        <fullName evidence="1">serine--tRNA ligase</fullName>
        <ecNumber evidence="1">6.1.1.11</ecNumber>
    </recommendedName>
    <alternativeName>
        <fullName evidence="6">Seryl-tRNA synthetase</fullName>
    </alternativeName>
</protein>
<evidence type="ECO:0000256" key="4">
    <source>
        <dbReference type="ARBA" id="ARBA00022840"/>
    </source>
</evidence>
<organism evidence="8">
    <name type="scientific">marine sediment metagenome</name>
    <dbReference type="NCBI Taxonomy" id="412755"/>
    <lineage>
        <taxon>unclassified sequences</taxon>
        <taxon>metagenomes</taxon>
        <taxon>ecological metagenomes</taxon>
    </lineage>
</organism>
<dbReference type="InterPro" id="IPR006195">
    <property type="entry name" value="aa-tRNA-synth_II"/>
</dbReference>
<evidence type="ECO:0000256" key="1">
    <source>
        <dbReference type="ARBA" id="ARBA00012840"/>
    </source>
</evidence>
<evidence type="ECO:0000313" key="8">
    <source>
        <dbReference type="EMBL" id="GAG16986.1"/>
    </source>
</evidence>
<name>X0WW82_9ZZZZ</name>
<evidence type="ECO:0000256" key="5">
    <source>
        <dbReference type="ARBA" id="ARBA00023146"/>
    </source>
</evidence>
<evidence type="ECO:0000259" key="7">
    <source>
        <dbReference type="PROSITE" id="PS50862"/>
    </source>
</evidence>
<dbReference type="InterPro" id="IPR002317">
    <property type="entry name" value="Ser-tRNA-ligase_type_1"/>
</dbReference>
<dbReference type="InterPro" id="IPR002314">
    <property type="entry name" value="aa-tRNA-synt_IIb"/>
</dbReference>
<keyword evidence="5" id="KW-0030">Aminoacyl-tRNA synthetase</keyword>
<dbReference type="GO" id="GO:0004828">
    <property type="term" value="F:serine-tRNA ligase activity"/>
    <property type="evidence" value="ECO:0007669"/>
    <property type="project" value="UniProtKB-EC"/>
</dbReference>
<reference evidence="8" key="1">
    <citation type="journal article" date="2014" name="Front. Microbiol.">
        <title>High frequency of phylogenetically diverse reductive dehalogenase-homologous genes in deep subseafloor sedimentary metagenomes.</title>
        <authorList>
            <person name="Kawai M."/>
            <person name="Futagami T."/>
            <person name="Toyoda A."/>
            <person name="Takaki Y."/>
            <person name="Nishi S."/>
            <person name="Hori S."/>
            <person name="Arai W."/>
            <person name="Tsubouchi T."/>
            <person name="Morono Y."/>
            <person name="Uchiyama I."/>
            <person name="Ito T."/>
            <person name="Fujiyama A."/>
            <person name="Inagaki F."/>
            <person name="Takami H."/>
        </authorList>
    </citation>
    <scope>NUCLEOTIDE SEQUENCE</scope>
    <source>
        <strain evidence="8">Expedition CK06-06</strain>
    </source>
</reference>
<proteinExistence type="predicted"/>
<dbReference type="GO" id="GO:0006434">
    <property type="term" value="P:seryl-tRNA aminoacylation"/>
    <property type="evidence" value="ECO:0007669"/>
    <property type="project" value="InterPro"/>
</dbReference>
<evidence type="ECO:0000256" key="6">
    <source>
        <dbReference type="ARBA" id="ARBA00031113"/>
    </source>
</evidence>
<feature type="domain" description="Aminoacyl-transfer RNA synthetases class-II family profile" evidence="7">
    <location>
        <begin position="1"/>
        <end position="128"/>
    </location>
</feature>